<comment type="similarity">
    <text evidence="1">Belongs to the ABC transporter superfamily.</text>
</comment>
<keyword evidence="4 6" id="KW-0067">ATP-binding</keyword>
<dbReference type="PANTHER" id="PTHR43335:SF4">
    <property type="entry name" value="ABC TRANSPORTER, ATP-BINDING PROTEIN"/>
    <property type="match status" value="1"/>
</dbReference>
<dbReference type="PROSITE" id="PS50893">
    <property type="entry name" value="ABC_TRANSPORTER_2"/>
    <property type="match status" value="1"/>
</dbReference>
<evidence type="ECO:0000256" key="2">
    <source>
        <dbReference type="ARBA" id="ARBA00022448"/>
    </source>
</evidence>
<feature type="domain" description="ABC transporter" evidence="5">
    <location>
        <begin position="7"/>
        <end position="234"/>
    </location>
</feature>
<evidence type="ECO:0000259" key="5">
    <source>
        <dbReference type="PROSITE" id="PS50893"/>
    </source>
</evidence>
<comment type="caution">
    <text evidence="6">The sequence shown here is derived from an EMBL/GenBank/DDBJ whole genome shotgun (WGS) entry which is preliminary data.</text>
</comment>
<evidence type="ECO:0000256" key="4">
    <source>
        <dbReference type="ARBA" id="ARBA00022840"/>
    </source>
</evidence>
<evidence type="ECO:0000313" key="7">
    <source>
        <dbReference type="Proteomes" id="UP000078459"/>
    </source>
</evidence>
<dbReference type="RefSeq" id="WP_068822858.1">
    <property type="nucleotide sequence ID" value="NZ_LWHJ01000028.1"/>
</dbReference>
<keyword evidence="3" id="KW-0547">Nucleotide-binding</keyword>
<proteinExistence type="inferred from homology"/>
<dbReference type="STRING" id="1826909.A5893_10655"/>
<dbReference type="InterPro" id="IPR003439">
    <property type="entry name" value="ABC_transporter-like_ATP-bd"/>
</dbReference>
<dbReference type="InterPro" id="IPR027417">
    <property type="entry name" value="P-loop_NTPase"/>
</dbReference>
<dbReference type="GO" id="GO:0016887">
    <property type="term" value="F:ATP hydrolysis activity"/>
    <property type="evidence" value="ECO:0007669"/>
    <property type="project" value="InterPro"/>
</dbReference>
<dbReference type="Gene3D" id="3.40.50.300">
    <property type="entry name" value="P-loop containing nucleotide triphosphate hydrolases"/>
    <property type="match status" value="1"/>
</dbReference>
<reference evidence="6 7" key="1">
    <citation type="submission" date="2016-04" db="EMBL/GenBank/DDBJ databases">
        <authorList>
            <person name="Evans L.H."/>
            <person name="Alamgir A."/>
            <person name="Owens N."/>
            <person name="Weber N.D."/>
            <person name="Virtaneva K."/>
            <person name="Barbian K."/>
            <person name="Babar A."/>
            <person name="Rosenke K."/>
        </authorList>
    </citation>
    <scope>NUCLEOTIDE SEQUENCE [LARGE SCALE GENOMIC DNA]</scope>
    <source>
        <strain evidence="6 7">CCM 8644</strain>
    </source>
</reference>
<accession>A0A179DE57</accession>
<keyword evidence="2" id="KW-0813">Transport</keyword>
<organism evidence="6 7">
    <name type="scientific">Pedobacter psychrophilus</name>
    <dbReference type="NCBI Taxonomy" id="1826909"/>
    <lineage>
        <taxon>Bacteria</taxon>
        <taxon>Pseudomonadati</taxon>
        <taxon>Bacteroidota</taxon>
        <taxon>Sphingobacteriia</taxon>
        <taxon>Sphingobacteriales</taxon>
        <taxon>Sphingobacteriaceae</taxon>
        <taxon>Pedobacter</taxon>
    </lineage>
</organism>
<dbReference type="PANTHER" id="PTHR43335">
    <property type="entry name" value="ABC TRANSPORTER, ATP-BINDING PROTEIN"/>
    <property type="match status" value="1"/>
</dbReference>
<dbReference type="PROSITE" id="PS00211">
    <property type="entry name" value="ABC_TRANSPORTER_1"/>
    <property type="match status" value="1"/>
</dbReference>
<dbReference type="OrthoDB" id="9785229at2"/>
<dbReference type="AlphaFoldDB" id="A0A179DE57"/>
<dbReference type="GO" id="GO:0005524">
    <property type="term" value="F:ATP binding"/>
    <property type="evidence" value="ECO:0007669"/>
    <property type="project" value="UniProtKB-KW"/>
</dbReference>
<sequence length="301" mass="33385">MVTDDIIKVENLSFSFGQQKVLNNISLNVPKGSVYGFLGPNGSGKTTTIKLLLNLLQNHENNIFLFGKEIKANREDVLKKVGSLIEGPALYHHLSGFDNLKARAIILGINNERINDILSIVGLTDAAKKKAGKYSLGMKQRLGIGLALLSDPELLILDEPTNGLDPNGIIEIRNLIKKLSIEHQKTIFISSHLLAEIERIATHVGILYQGNLSFEGKIEDLQSLAKSTLCVDTDDNLKAATILNINYEVLKDDKRLRIPYESPEQAAAINKLLIQNDISVYNLFKEKKDLESLFLDITQTV</sequence>
<keyword evidence="7" id="KW-1185">Reference proteome</keyword>
<dbReference type="Proteomes" id="UP000078459">
    <property type="component" value="Unassembled WGS sequence"/>
</dbReference>
<evidence type="ECO:0000256" key="1">
    <source>
        <dbReference type="ARBA" id="ARBA00005417"/>
    </source>
</evidence>
<dbReference type="SMART" id="SM00382">
    <property type="entry name" value="AAA"/>
    <property type="match status" value="1"/>
</dbReference>
<dbReference type="InterPro" id="IPR003593">
    <property type="entry name" value="AAA+_ATPase"/>
</dbReference>
<name>A0A179DE57_9SPHI</name>
<protein>
    <submittedName>
        <fullName evidence="6">ABC transporter ATP-binding protein</fullName>
    </submittedName>
</protein>
<reference evidence="6 7" key="2">
    <citation type="submission" date="2016-06" db="EMBL/GenBank/DDBJ databases">
        <title>Pedobacter psychrophilus sp. nov., isolated from Antarctic fragmentary rock.</title>
        <authorList>
            <person name="Svec P."/>
        </authorList>
    </citation>
    <scope>NUCLEOTIDE SEQUENCE [LARGE SCALE GENOMIC DNA]</scope>
    <source>
        <strain evidence="6 7">CCM 8644</strain>
    </source>
</reference>
<dbReference type="Pfam" id="PF00005">
    <property type="entry name" value="ABC_tran"/>
    <property type="match status" value="1"/>
</dbReference>
<dbReference type="SUPFAM" id="SSF52540">
    <property type="entry name" value="P-loop containing nucleoside triphosphate hydrolases"/>
    <property type="match status" value="1"/>
</dbReference>
<dbReference type="EMBL" id="LWHJ01000028">
    <property type="protein sequence ID" value="OAQ39335.1"/>
    <property type="molecule type" value="Genomic_DNA"/>
</dbReference>
<evidence type="ECO:0000256" key="3">
    <source>
        <dbReference type="ARBA" id="ARBA00022741"/>
    </source>
</evidence>
<dbReference type="InterPro" id="IPR017871">
    <property type="entry name" value="ABC_transporter-like_CS"/>
</dbReference>
<evidence type="ECO:0000313" key="6">
    <source>
        <dbReference type="EMBL" id="OAQ39335.1"/>
    </source>
</evidence>
<gene>
    <name evidence="6" type="ORF">A5893_10655</name>
</gene>